<dbReference type="EMBL" id="BPLQ01008425">
    <property type="protein sequence ID" value="GIY37198.1"/>
    <property type="molecule type" value="Genomic_DNA"/>
</dbReference>
<comment type="caution">
    <text evidence="1">The sequence shown here is derived from an EMBL/GenBank/DDBJ whole genome shotgun (WGS) entry which is preliminary data.</text>
</comment>
<evidence type="ECO:0000313" key="2">
    <source>
        <dbReference type="Proteomes" id="UP001054837"/>
    </source>
</evidence>
<proteinExistence type="predicted"/>
<dbReference type="AlphaFoldDB" id="A0AAV4SS55"/>
<gene>
    <name evidence="1" type="ORF">CDAR_456551</name>
</gene>
<evidence type="ECO:0000313" key="1">
    <source>
        <dbReference type="EMBL" id="GIY37198.1"/>
    </source>
</evidence>
<protein>
    <submittedName>
        <fullName evidence="1">Uncharacterized protein</fullName>
    </submittedName>
</protein>
<keyword evidence="2" id="KW-1185">Reference proteome</keyword>
<reference evidence="1 2" key="1">
    <citation type="submission" date="2021-06" db="EMBL/GenBank/DDBJ databases">
        <title>Caerostris darwini draft genome.</title>
        <authorList>
            <person name="Kono N."/>
            <person name="Arakawa K."/>
        </authorList>
    </citation>
    <scope>NUCLEOTIDE SEQUENCE [LARGE SCALE GENOMIC DNA]</scope>
</reference>
<organism evidence="1 2">
    <name type="scientific">Caerostris darwini</name>
    <dbReference type="NCBI Taxonomy" id="1538125"/>
    <lineage>
        <taxon>Eukaryota</taxon>
        <taxon>Metazoa</taxon>
        <taxon>Ecdysozoa</taxon>
        <taxon>Arthropoda</taxon>
        <taxon>Chelicerata</taxon>
        <taxon>Arachnida</taxon>
        <taxon>Araneae</taxon>
        <taxon>Araneomorphae</taxon>
        <taxon>Entelegynae</taxon>
        <taxon>Araneoidea</taxon>
        <taxon>Araneidae</taxon>
        <taxon>Caerostris</taxon>
    </lineage>
</organism>
<name>A0AAV4SS55_9ARAC</name>
<dbReference type="Proteomes" id="UP001054837">
    <property type="component" value="Unassembled WGS sequence"/>
</dbReference>
<accession>A0AAV4SS55</accession>
<sequence length="149" mass="16888">MSSKDYDPCDVRYIAVVVKRNRTGIPTSLAYIVAASISKTNCHYCEPKATLKWTVYPVTPNVCSYIHPIQRCTIEVVSATCQLDYVLLGPGYVHDELQFVLQTDGMCVKIWRKEGHPQNIPEYHAFQCGNIIMWAGVSFGYRTNLHTVK</sequence>